<evidence type="ECO:0000313" key="3">
    <source>
        <dbReference type="Proteomes" id="UP000255549"/>
    </source>
</evidence>
<name>A0A380G937_STAIN</name>
<keyword evidence="1" id="KW-0812">Transmembrane</keyword>
<organism evidence="2 3">
    <name type="scientific">Staphylococcus intermedius NCTC 11048</name>
    <dbReference type="NCBI Taxonomy" id="1141106"/>
    <lineage>
        <taxon>Bacteria</taxon>
        <taxon>Bacillati</taxon>
        <taxon>Bacillota</taxon>
        <taxon>Bacilli</taxon>
        <taxon>Bacillales</taxon>
        <taxon>Staphylococcaceae</taxon>
        <taxon>Staphylococcus</taxon>
        <taxon>Staphylococcus intermedius group</taxon>
    </lineage>
</organism>
<evidence type="ECO:0000313" key="2">
    <source>
        <dbReference type="EMBL" id="SUM47644.1"/>
    </source>
</evidence>
<keyword evidence="1" id="KW-1133">Transmembrane helix</keyword>
<evidence type="ECO:0000256" key="1">
    <source>
        <dbReference type="SAM" id="Phobius"/>
    </source>
</evidence>
<keyword evidence="1" id="KW-0472">Membrane</keyword>
<dbReference type="Proteomes" id="UP000255549">
    <property type="component" value="Unassembled WGS sequence"/>
</dbReference>
<dbReference type="STRING" id="1141106.GCA_000308095_02652"/>
<dbReference type="EMBL" id="UHDP01000003">
    <property type="protein sequence ID" value="SUM47644.1"/>
    <property type="molecule type" value="Genomic_DNA"/>
</dbReference>
<keyword evidence="3" id="KW-1185">Reference proteome</keyword>
<dbReference type="AlphaFoldDB" id="A0A380G937"/>
<gene>
    <name evidence="2" type="ORF">NCTC11048_02729</name>
</gene>
<proteinExistence type="predicted"/>
<protein>
    <submittedName>
        <fullName evidence="2">Uncharacterized protein</fullName>
    </submittedName>
</protein>
<reference evidence="2 3" key="1">
    <citation type="submission" date="2018-06" db="EMBL/GenBank/DDBJ databases">
        <authorList>
            <consortium name="Pathogen Informatics"/>
            <person name="Doyle S."/>
        </authorList>
    </citation>
    <scope>NUCLEOTIDE SEQUENCE [LARGE SCALE GENOMIC DNA]</scope>
    <source>
        <strain evidence="3">NCTC 11048</strain>
    </source>
</reference>
<accession>A0A380G937</accession>
<sequence length="30" mass="3466">MTNLTKFKIVLNYTIGVLALVFAVYILFFL</sequence>
<feature type="transmembrane region" description="Helical" evidence="1">
    <location>
        <begin position="9"/>
        <end position="28"/>
    </location>
</feature>